<dbReference type="RefSeq" id="WP_007055098.1">
    <property type="nucleotide sequence ID" value="NZ_BCYL01000009.1"/>
</dbReference>
<dbReference type="EMBL" id="SHSD01000019">
    <property type="protein sequence ID" value="TCF10730.1"/>
    <property type="molecule type" value="Genomic_DNA"/>
</dbReference>
<evidence type="ECO:0000313" key="8">
    <source>
        <dbReference type="Proteomes" id="UP000292751"/>
    </source>
</evidence>
<evidence type="ECO:0000313" key="6">
    <source>
        <dbReference type="Proteomes" id="UP000291226"/>
    </source>
</evidence>
<dbReference type="InterPro" id="IPR014960">
    <property type="entry name" value="DUF1828"/>
</dbReference>
<accession>A0A0A6VIY2</accession>
<protein>
    <recommendedName>
        <fullName evidence="9">DUF1829 domain-containing protein</fullName>
    </recommendedName>
</protein>
<dbReference type="Proteomes" id="UP000291226">
    <property type="component" value="Unassembled WGS sequence"/>
</dbReference>
<reference evidence="6 7" key="1">
    <citation type="journal article" date="2018" name="Sci. Rep.">
        <title>Genomic diversity and distribution of Bifidobacterium longum subsp. longum across the human lifespan.</title>
        <authorList>
            <person name="Odamaki T."/>
            <person name="Bottacini F."/>
            <person name="Kato K."/>
            <person name="Mitsuyama E."/>
            <person name="Yoshida K."/>
            <person name="Horigome A."/>
            <person name="Xiao J.Z."/>
            <person name="van Sinderen D."/>
        </authorList>
    </citation>
    <scope>NUCLEOTIDE SEQUENCE [LARGE SCALE GENOMIC DNA]</scope>
    <source>
        <strain evidence="3 7">MCC10009</strain>
        <strain evidence="4 8">MCC10076</strain>
        <strain evidence="5 6">MCC10083</strain>
    </source>
</reference>
<dbReference type="EMBL" id="SHRX01000012">
    <property type="protein sequence ID" value="TCE99286.1"/>
    <property type="molecule type" value="Genomic_DNA"/>
</dbReference>
<evidence type="ECO:0000313" key="3">
    <source>
        <dbReference type="EMBL" id="TCD86130.1"/>
    </source>
</evidence>
<feature type="domain" description="DUF1829" evidence="2">
    <location>
        <begin position="160"/>
        <end position="246"/>
    </location>
</feature>
<evidence type="ECO:0000313" key="5">
    <source>
        <dbReference type="EMBL" id="TCF10730.1"/>
    </source>
</evidence>
<proteinExistence type="predicted"/>
<feature type="domain" description="DUF1828" evidence="1">
    <location>
        <begin position="36"/>
        <end position="122"/>
    </location>
</feature>
<organism evidence="4 8">
    <name type="scientific">Bifidobacterium longum subsp. longum</name>
    <dbReference type="NCBI Taxonomy" id="1679"/>
    <lineage>
        <taxon>Bacteria</taxon>
        <taxon>Bacillati</taxon>
        <taxon>Actinomycetota</taxon>
        <taxon>Actinomycetes</taxon>
        <taxon>Bifidobacteriales</taxon>
        <taxon>Bifidobacteriaceae</taxon>
        <taxon>Bifidobacterium</taxon>
    </lineage>
</organism>
<sequence>MNETTATDELIAEYGEWLKRESSVRNVGEWREVTLPFLDRSNDDLCFYVRTTDGVTSFTDDGYTMASFDLNGVTITESRRERINRLALRFGAMVGDDGQITLETEGSRPDAMNRFVQALTDIGSMLETSQKRVLSYFADDVALKLDSCQVFYTPNVGIRGVSSYEHSFDFLFQRSANHPTRFCQAPNRFDKDAVKDIMFGWDDTKKDPKRRDSRLIVIGDDRQTPLQRGALTAFRNYGVTVIPYSKLEERAPVELAA</sequence>
<reference evidence="4" key="2">
    <citation type="submission" date="2019-02" db="EMBL/GenBank/DDBJ databases">
        <authorList>
            <person name="Odamaki T."/>
        </authorList>
    </citation>
    <scope>NUCLEOTIDE SEQUENCE</scope>
    <source>
        <strain evidence="3">MCC10009</strain>
        <strain evidence="4">MCC10076</strain>
        <strain evidence="5">MCC10083</strain>
    </source>
</reference>
<dbReference type="AlphaFoldDB" id="A0A0A6VIY2"/>
<evidence type="ECO:0000259" key="2">
    <source>
        <dbReference type="Pfam" id="PF08862"/>
    </source>
</evidence>
<name>A0A0A6VIY2_BIFLL</name>
<dbReference type="Proteomes" id="UP000291881">
    <property type="component" value="Unassembled WGS sequence"/>
</dbReference>
<dbReference type="EMBL" id="SHPS01000015">
    <property type="protein sequence ID" value="TCD86130.1"/>
    <property type="molecule type" value="Genomic_DNA"/>
</dbReference>
<evidence type="ECO:0000313" key="4">
    <source>
        <dbReference type="EMBL" id="TCE99286.1"/>
    </source>
</evidence>
<comment type="caution">
    <text evidence="4">The sequence shown here is derived from an EMBL/GenBank/DDBJ whole genome shotgun (WGS) entry which is preliminary data.</text>
</comment>
<dbReference type="InterPro" id="IPR014961">
    <property type="entry name" value="DUF1829"/>
</dbReference>
<dbReference type="Pfam" id="PF08861">
    <property type="entry name" value="DUF1828"/>
    <property type="match status" value="1"/>
</dbReference>
<dbReference type="Proteomes" id="UP000292751">
    <property type="component" value="Unassembled WGS sequence"/>
</dbReference>
<evidence type="ECO:0008006" key="9">
    <source>
        <dbReference type="Google" id="ProtNLM"/>
    </source>
</evidence>
<evidence type="ECO:0000313" key="7">
    <source>
        <dbReference type="Proteomes" id="UP000291881"/>
    </source>
</evidence>
<gene>
    <name evidence="3" type="ORF">MCC10009_0763</name>
    <name evidence="4" type="ORF">MCC10076_0777</name>
    <name evidence="5" type="ORF">MCC10083_0753</name>
</gene>
<evidence type="ECO:0000259" key="1">
    <source>
        <dbReference type="Pfam" id="PF08861"/>
    </source>
</evidence>
<dbReference type="Pfam" id="PF08862">
    <property type="entry name" value="DUF1829"/>
    <property type="match status" value="1"/>
</dbReference>